<reference evidence="2" key="1">
    <citation type="submission" date="2018-05" db="EMBL/GenBank/DDBJ databases">
        <authorList>
            <person name="Lanie J.A."/>
            <person name="Ng W.-L."/>
            <person name="Kazmierczak K.M."/>
            <person name="Andrzejewski T.M."/>
            <person name="Davidsen T.M."/>
            <person name="Wayne K.J."/>
            <person name="Tettelin H."/>
            <person name="Glass J.I."/>
            <person name="Rusch D."/>
            <person name="Podicherti R."/>
            <person name="Tsui H.-C.T."/>
            <person name="Winkler M.E."/>
        </authorList>
    </citation>
    <scope>NUCLEOTIDE SEQUENCE</scope>
</reference>
<feature type="transmembrane region" description="Helical" evidence="1">
    <location>
        <begin position="6"/>
        <end position="32"/>
    </location>
</feature>
<protein>
    <submittedName>
        <fullName evidence="2">Uncharacterized protein</fullName>
    </submittedName>
</protein>
<keyword evidence="1" id="KW-1133">Transmembrane helix</keyword>
<keyword evidence="1" id="KW-0472">Membrane</keyword>
<dbReference type="AlphaFoldDB" id="A0A382QNK2"/>
<dbReference type="EMBL" id="UINC01115441">
    <property type="protein sequence ID" value="SVC86475.1"/>
    <property type="molecule type" value="Genomic_DNA"/>
</dbReference>
<evidence type="ECO:0000313" key="2">
    <source>
        <dbReference type="EMBL" id="SVC86475.1"/>
    </source>
</evidence>
<name>A0A382QNK2_9ZZZZ</name>
<accession>A0A382QNK2</accession>
<feature type="non-terminal residue" evidence="2">
    <location>
        <position position="38"/>
    </location>
</feature>
<gene>
    <name evidence="2" type="ORF">METZ01_LOCUS339329</name>
</gene>
<keyword evidence="1" id="KW-0812">Transmembrane</keyword>
<organism evidence="2">
    <name type="scientific">marine metagenome</name>
    <dbReference type="NCBI Taxonomy" id="408172"/>
    <lineage>
        <taxon>unclassified sequences</taxon>
        <taxon>metagenomes</taxon>
        <taxon>ecological metagenomes</taxon>
    </lineage>
</organism>
<proteinExistence type="predicted"/>
<sequence length="38" mass="4305">MNKPFYGWVVVGSAFLVLFLTYGVQYSFGVFVPPMLDD</sequence>
<evidence type="ECO:0000256" key="1">
    <source>
        <dbReference type="SAM" id="Phobius"/>
    </source>
</evidence>